<proteinExistence type="predicted"/>
<protein>
    <submittedName>
        <fullName evidence="2">Uncharacterized protein</fullName>
    </submittedName>
</protein>
<dbReference type="Proteomes" id="UP000233343">
    <property type="component" value="Unassembled WGS sequence"/>
</dbReference>
<sequence length="272" mass="32852">MAFEHNASCLPVLCMIVFISLQKVKRMNSWNVFSIRRRKNRKYQFKVFRSVADWTVIVYILFPAAVIILFNYFSYWKDTPGWIEYLPFSLIFFFIFLLSWHGNIRTYVEEADKVFLIKNRSLFLNMKKWAYGHTIFTETFSLLSLFIFLLPHLLNYYRLQWHELFLLFIFFLSLNLLIILIKYYVKMIEKRWKQVLMYTMVFILLSGYTILIFQLWQSAFMLPIFLLSVSLLAVAIMLSFASLLRIGFIEHEIKIYQENRTQNIEMIFMIAP</sequence>
<feature type="transmembrane region" description="Helical" evidence="1">
    <location>
        <begin position="164"/>
        <end position="183"/>
    </location>
</feature>
<reference evidence="2 3" key="1">
    <citation type="journal article" date="2010" name="Int. J. Syst. Evol. Microbiol.">
        <title>Bacillus horneckiae sp. nov., isolated from a spacecraft-assembly clean room.</title>
        <authorList>
            <person name="Vaishampayan P."/>
            <person name="Probst A."/>
            <person name="Krishnamurthi S."/>
            <person name="Ghosh S."/>
            <person name="Osman S."/>
            <person name="McDowall A."/>
            <person name="Ruckmani A."/>
            <person name="Mayilraj S."/>
            <person name="Venkateswaran K."/>
        </authorList>
    </citation>
    <scope>NUCLEOTIDE SEQUENCE [LARGE SCALE GENOMIC DNA]</scope>
    <source>
        <strain evidence="3">1PO1SC</strain>
    </source>
</reference>
<feature type="transmembrane region" description="Helical" evidence="1">
    <location>
        <begin position="85"/>
        <end position="108"/>
    </location>
</feature>
<keyword evidence="1" id="KW-0812">Transmembrane</keyword>
<keyword evidence="3" id="KW-1185">Reference proteome</keyword>
<feature type="transmembrane region" description="Helical" evidence="1">
    <location>
        <begin position="129"/>
        <end position="152"/>
    </location>
</feature>
<dbReference type="EMBL" id="PISD01000001">
    <property type="protein sequence ID" value="PKG31037.1"/>
    <property type="molecule type" value="Genomic_DNA"/>
</dbReference>
<name>A0A2N0ZNH0_9BACI</name>
<keyword evidence="1" id="KW-0472">Membrane</keyword>
<organism evidence="2 3">
    <name type="scientific">Cytobacillus horneckiae</name>
    <dbReference type="NCBI Taxonomy" id="549687"/>
    <lineage>
        <taxon>Bacteria</taxon>
        <taxon>Bacillati</taxon>
        <taxon>Bacillota</taxon>
        <taxon>Bacilli</taxon>
        <taxon>Bacillales</taxon>
        <taxon>Bacillaceae</taxon>
        <taxon>Cytobacillus</taxon>
    </lineage>
</organism>
<feature type="transmembrane region" description="Helical" evidence="1">
    <location>
        <begin position="195"/>
        <end position="216"/>
    </location>
</feature>
<evidence type="ECO:0000256" key="1">
    <source>
        <dbReference type="SAM" id="Phobius"/>
    </source>
</evidence>
<feature type="transmembrane region" description="Helical" evidence="1">
    <location>
        <begin position="222"/>
        <end position="244"/>
    </location>
</feature>
<gene>
    <name evidence="2" type="ORF">CWS20_00405</name>
</gene>
<dbReference type="AlphaFoldDB" id="A0A2N0ZNH0"/>
<evidence type="ECO:0000313" key="3">
    <source>
        <dbReference type="Proteomes" id="UP000233343"/>
    </source>
</evidence>
<comment type="caution">
    <text evidence="2">The sequence shown here is derived from an EMBL/GenBank/DDBJ whole genome shotgun (WGS) entry which is preliminary data.</text>
</comment>
<keyword evidence="1" id="KW-1133">Transmembrane helix</keyword>
<dbReference type="Pfam" id="PF05975">
    <property type="entry name" value="EcsB"/>
    <property type="match status" value="1"/>
</dbReference>
<accession>A0A2N0ZNH0</accession>
<dbReference type="InterPro" id="IPR010288">
    <property type="entry name" value="EcsB_ABC"/>
</dbReference>
<evidence type="ECO:0000313" key="2">
    <source>
        <dbReference type="EMBL" id="PKG31037.1"/>
    </source>
</evidence>
<feature type="transmembrane region" description="Helical" evidence="1">
    <location>
        <begin position="47"/>
        <end position="73"/>
    </location>
</feature>
<dbReference type="GO" id="GO:0016020">
    <property type="term" value="C:membrane"/>
    <property type="evidence" value="ECO:0007669"/>
    <property type="project" value="InterPro"/>
</dbReference>